<dbReference type="EMBL" id="CATQJL010000316">
    <property type="protein sequence ID" value="CAJ0607820.1"/>
    <property type="molecule type" value="Genomic_DNA"/>
</dbReference>
<evidence type="ECO:0000313" key="2">
    <source>
        <dbReference type="Proteomes" id="UP001176961"/>
    </source>
</evidence>
<reference evidence="1" key="1">
    <citation type="submission" date="2023-07" db="EMBL/GenBank/DDBJ databases">
        <authorList>
            <consortium name="CYATHOMIX"/>
        </authorList>
    </citation>
    <scope>NUCLEOTIDE SEQUENCE</scope>
    <source>
        <strain evidence="1">N/A</strain>
    </source>
</reference>
<accession>A0AA36MEW5</accession>
<organism evidence="1 2">
    <name type="scientific">Cylicocyclus nassatus</name>
    <name type="common">Nematode worm</name>
    <dbReference type="NCBI Taxonomy" id="53992"/>
    <lineage>
        <taxon>Eukaryota</taxon>
        <taxon>Metazoa</taxon>
        <taxon>Ecdysozoa</taxon>
        <taxon>Nematoda</taxon>
        <taxon>Chromadorea</taxon>
        <taxon>Rhabditida</taxon>
        <taxon>Rhabditina</taxon>
        <taxon>Rhabditomorpha</taxon>
        <taxon>Strongyloidea</taxon>
        <taxon>Strongylidae</taxon>
        <taxon>Cylicocyclus</taxon>
    </lineage>
</organism>
<comment type="caution">
    <text evidence="1">The sequence shown here is derived from an EMBL/GenBank/DDBJ whole genome shotgun (WGS) entry which is preliminary data.</text>
</comment>
<proteinExistence type="predicted"/>
<name>A0AA36MEW5_CYLNA</name>
<protein>
    <submittedName>
        <fullName evidence="1">Uncharacterized protein</fullName>
    </submittedName>
</protein>
<dbReference type="Proteomes" id="UP001176961">
    <property type="component" value="Unassembled WGS sequence"/>
</dbReference>
<sequence>MLTDVVANNVAVQDNGKNFMSVSAKADTKVISLPSVNNVCFEDVAGFALGCGDSQATFFKTNQDDVLIGISLRNTEVQPIGVLPDKKTTTIGTF</sequence>
<dbReference type="AlphaFoldDB" id="A0AA36MEW5"/>
<gene>
    <name evidence="1" type="ORF">CYNAS_LOCUS19803</name>
</gene>
<evidence type="ECO:0000313" key="1">
    <source>
        <dbReference type="EMBL" id="CAJ0607820.1"/>
    </source>
</evidence>
<keyword evidence="2" id="KW-1185">Reference proteome</keyword>